<proteinExistence type="inferred from homology"/>
<comment type="caution">
    <text evidence="6">The sequence shown here is derived from an EMBL/GenBank/DDBJ whole genome shotgun (WGS) entry which is preliminary data.</text>
</comment>
<keyword evidence="7" id="KW-1185">Reference proteome</keyword>
<name>A0A7I9UWY9_9ACTN</name>
<dbReference type="SMART" id="SM00382">
    <property type="entry name" value="AAA"/>
    <property type="match status" value="1"/>
</dbReference>
<dbReference type="PANTHER" id="PTHR43335">
    <property type="entry name" value="ABC TRANSPORTER, ATP-BINDING PROTEIN"/>
    <property type="match status" value="1"/>
</dbReference>
<organism evidence="6 7">
    <name type="scientific">Gordonia crocea</name>
    <dbReference type="NCBI Taxonomy" id="589162"/>
    <lineage>
        <taxon>Bacteria</taxon>
        <taxon>Bacillati</taxon>
        <taxon>Actinomycetota</taxon>
        <taxon>Actinomycetes</taxon>
        <taxon>Mycobacteriales</taxon>
        <taxon>Gordoniaceae</taxon>
        <taxon>Gordonia</taxon>
    </lineage>
</organism>
<reference evidence="7" key="1">
    <citation type="submission" date="2019-06" db="EMBL/GenBank/DDBJ databases">
        <title>Gordonia isolated from sludge of a wastewater treatment plant.</title>
        <authorList>
            <person name="Tamura T."/>
            <person name="Aoyama K."/>
            <person name="Kang Y."/>
            <person name="Saito S."/>
            <person name="Akiyama N."/>
            <person name="Yazawa K."/>
            <person name="Gonoi T."/>
            <person name="Mikami Y."/>
        </authorList>
    </citation>
    <scope>NUCLEOTIDE SEQUENCE [LARGE SCALE GENOMIC DNA]</scope>
    <source>
        <strain evidence="7">NBRC 107697</strain>
    </source>
</reference>
<gene>
    <name evidence="6" type="ORF">nbrc107697_17170</name>
</gene>
<protein>
    <recommendedName>
        <fullName evidence="5">ABC transporter domain-containing protein</fullName>
    </recommendedName>
</protein>
<evidence type="ECO:0000256" key="2">
    <source>
        <dbReference type="ARBA" id="ARBA00022448"/>
    </source>
</evidence>
<dbReference type="InterPro" id="IPR017871">
    <property type="entry name" value="ABC_transporter-like_CS"/>
</dbReference>
<dbReference type="PROSITE" id="PS50893">
    <property type="entry name" value="ABC_TRANSPORTER_2"/>
    <property type="match status" value="1"/>
</dbReference>
<comment type="similarity">
    <text evidence="1">Belongs to the ABC transporter superfamily.</text>
</comment>
<dbReference type="Gene3D" id="3.40.50.300">
    <property type="entry name" value="P-loop containing nucleotide triphosphate hydrolases"/>
    <property type="match status" value="1"/>
</dbReference>
<feature type="domain" description="ABC transporter" evidence="5">
    <location>
        <begin position="2"/>
        <end position="227"/>
    </location>
</feature>
<evidence type="ECO:0000256" key="4">
    <source>
        <dbReference type="ARBA" id="ARBA00022840"/>
    </source>
</evidence>
<evidence type="ECO:0000313" key="7">
    <source>
        <dbReference type="Proteomes" id="UP000444980"/>
    </source>
</evidence>
<keyword evidence="2" id="KW-0813">Transport</keyword>
<dbReference type="RefSeq" id="WP_161926973.1">
    <property type="nucleotide sequence ID" value="NZ_BJOU01000001.1"/>
</dbReference>
<keyword evidence="4" id="KW-0067">ATP-binding</keyword>
<evidence type="ECO:0000256" key="1">
    <source>
        <dbReference type="ARBA" id="ARBA00005417"/>
    </source>
</evidence>
<dbReference type="Proteomes" id="UP000444980">
    <property type="component" value="Unassembled WGS sequence"/>
</dbReference>
<dbReference type="InterPro" id="IPR003439">
    <property type="entry name" value="ABC_transporter-like_ATP-bd"/>
</dbReference>
<evidence type="ECO:0000259" key="5">
    <source>
        <dbReference type="PROSITE" id="PS50893"/>
    </source>
</evidence>
<evidence type="ECO:0000256" key="3">
    <source>
        <dbReference type="ARBA" id="ARBA00022741"/>
    </source>
</evidence>
<dbReference type="GO" id="GO:0016887">
    <property type="term" value="F:ATP hydrolysis activity"/>
    <property type="evidence" value="ECO:0007669"/>
    <property type="project" value="InterPro"/>
</dbReference>
<dbReference type="PROSITE" id="PS00211">
    <property type="entry name" value="ABC_TRANSPORTER_1"/>
    <property type="match status" value="1"/>
</dbReference>
<keyword evidence="3" id="KW-0547">Nucleotide-binding</keyword>
<dbReference type="AlphaFoldDB" id="A0A7I9UWY9"/>
<dbReference type="GO" id="GO:0005524">
    <property type="term" value="F:ATP binding"/>
    <property type="evidence" value="ECO:0007669"/>
    <property type="project" value="UniProtKB-KW"/>
</dbReference>
<dbReference type="OrthoDB" id="9804819at2"/>
<dbReference type="SUPFAM" id="SSF52540">
    <property type="entry name" value="P-loop containing nucleoside triphosphate hydrolases"/>
    <property type="match status" value="1"/>
</dbReference>
<dbReference type="EMBL" id="BJOU01000001">
    <property type="protein sequence ID" value="GED97678.1"/>
    <property type="molecule type" value="Genomic_DNA"/>
</dbReference>
<dbReference type="PANTHER" id="PTHR43335:SF4">
    <property type="entry name" value="ABC TRANSPORTER, ATP-BINDING PROTEIN"/>
    <property type="match status" value="1"/>
</dbReference>
<evidence type="ECO:0000313" key="6">
    <source>
        <dbReference type="EMBL" id="GED97678.1"/>
    </source>
</evidence>
<accession>A0A7I9UWY9</accession>
<dbReference type="InterPro" id="IPR027417">
    <property type="entry name" value="P-loop_NTPase"/>
</dbReference>
<dbReference type="InterPro" id="IPR003593">
    <property type="entry name" value="AAA+_ATPase"/>
</dbReference>
<dbReference type="Pfam" id="PF00005">
    <property type="entry name" value="ABC_tran"/>
    <property type="match status" value="1"/>
</dbReference>
<sequence>MIEVSGVTKAFGPKIAVDDATFTARPGGITYLLGPNGAGKTTVIRMIAGLSTPDAGAITVNGRSITGYPDFKREIGFSLSPFARNPKHTARQHLSWQARLAGIPVAEVDEMLGLVGLESVRNRPVGGFSLGMSQRLGIATALLGDPSALVLDEPANGLDVDGILWLRDLLVGLADRGKTLLICSHNLAEVEITASRIVIMGRGRVLADDTRDAVVGQGSGPRKLESAYLQITRATTEYVPGAGR</sequence>